<dbReference type="Gene3D" id="1.20.1720.10">
    <property type="entry name" value="Multidrug resistance protein D"/>
    <property type="match status" value="1"/>
</dbReference>
<keyword evidence="5 6" id="KW-0472">Membrane</keyword>
<dbReference type="InterPro" id="IPR020846">
    <property type="entry name" value="MFS_dom"/>
</dbReference>
<accession>A0A6L9W3T1</accession>
<evidence type="ECO:0000313" key="8">
    <source>
        <dbReference type="EMBL" id="NEK86638.1"/>
    </source>
</evidence>
<dbReference type="InterPro" id="IPR011701">
    <property type="entry name" value="MFS"/>
</dbReference>
<feature type="transmembrane region" description="Helical" evidence="6">
    <location>
        <begin position="20"/>
        <end position="44"/>
    </location>
</feature>
<evidence type="ECO:0000256" key="2">
    <source>
        <dbReference type="ARBA" id="ARBA00022448"/>
    </source>
</evidence>
<comment type="subcellular location">
    <subcellularLocation>
        <location evidence="1">Cell inner membrane</location>
        <topology evidence="1">Multi-pass membrane protein</topology>
    </subcellularLocation>
</comment>
<evidence type="ECO:0000259" key="7">
    <source>
        <dbReference type="PROSITE" id="PS50850"/>
    </source>
</evidence>
<dbReference type="PANTHER" id="PTHR23501">
    <property type="entry name" value="MAJOR FACILITATOR SUPERFAMILY"/>
    <property type="match status" value="1"/>
</dbReference>
<dbReference type="Gene3D" id="1.20.1250.20">
    <property type="entry name" value="MFS general substrate transporter like domains"/>
    <property type="match status" value="1"/>
</dbReference>
<dbReference type="SUPFAM" id="SSF103473">
    <property type="entry name" value="MFS general substrate transporter"/>
    <property type="match status" value="1"/>
</dbReference>
<evidence type="ECO:0000313" key="9">
    <source>
        <dbReference type="Proteomes" id="UP000479241"/>
    </source>
</evidence>
<evidence type="ECO:0000256" key="5">
    <source>
        <dbReference type="ARBA" id="ARBA00023136"/>
    </source>
</evidence>
<feature type="transmembrane region" description="Helical" evidence="6">
    <location>
        <begin position="124"/>
        <end position="141"/>
    </location>
</feature>
<feature type="transmembrane region" description="Helical" evidence="6">
    <location>
        <begin position="293"/>
        <end position="313"/>
    </location>
</feature>
<proteinExistence type="predicted"/>
<sequence length="585" mass="58088">MSRSPHLPRADPATPGRTPVPGVAAVALATLAVLVTAADTYVVVLALPDILTGVGVGLDDLQRATPIVGGFLLGYTATLPLLGRLADLRGRTPVLVGCLLLFALGSLLTASADSLGLAVAGRGLQGIGAGGLVPATLALVADRWPPERRSVPLGVVGAVQEAGAVLGPLAGAAVLAAADWRAIFWLNLLLGLGLAAGIAAAARSRRPDGVGLALASLAALALALQLAEPAALAEDVTLGLLYVPVVEAWPWTTPLALVAVLAAAALGARSLATPAGALLPLRGLGALAREVDVLGSALAVVALGSLVWAFAAADPATQVVAHGRLLLPLAGVTALLFVLHERRTANPVLPLAAMRPVGAWGALLVNLLVGVALVAALVDIPLFARATTAPGDQLGAALVLLRLLVAVPVGAVAGGWLCRVVPPRLVAAVGMALAAVAFVAMTSWDERSLDGWPSTVVLLAAGLGFGLAIPPVNAVLLAVTRPEVHGSAGALAVVARTVGMLAGLSLLTAVALRRFTAEVAAIGTPMELCPTTPADCAAYDAATEAALLTQLHTVFAGAAIAAGLAAVAALVLLRSSGPVRGPAGG</sequence>
<dbReference type="Pfam" id="PF07690">
    <property type="entry name" value="MFS_1"/>
    <property type="match status" value="1"/>
</dbReference>
<organism evidence="8 9">
    <name type="scientific">Blastococcus saxobsidens</name>
    <dbReference type="NCBI Taxonomy" id="138336"/>
    <lineage>
        <taxon>Bacteria</taxon>
        <taxon>Bacillati</taxon>
        <taxon>Actinomycetota</taxon>
        <taxon>Actinomycetes</taxon>
        <taxon>Geodermatophilales</taxon>
        <taxon>Geodermatophilaceae</taxon>
        <taxon>Blastococcus</taxon>
    </lineage>
</organism>
<feature type="transmembrane region" description="Helical" evidence="6">
    <location>
        <begin position="319"/>
        <end position="339"/>
    </location>
</feature>
<evidence type="ECO:0000256" key="6">
    <source>
        <dbReference type="SAM" id="Phobius"/>
    </source>
</evidence>
<keyword evidence="3 6" id="KW-0812">Transmembrane</keyword>
<reference evidence="8 9" key="1">
    <citation type="submission" date="2019-12" db="EMBL/GenBank/DDBJ databases">
        <title>the WGS of Blastococcus saxobsidens 67B17.</title>
        <authorList>
            <person name="Jiang Z."/>
        </authorList>
    </citation>
    <scope>NUCLEOTIDE SEQUENCE [LARGE SCALE GENOMIC DNA]</scope>
    <source>
        <strain evidence="8 9">67B17</strain>
    </source>
</reference>
<feature type="transmembrane region" description="Helical" evidence="6">
    <location>
        <begin position="94"/>
        <end position="112"/>
    </location>
</feature>
<name>A0A6L9W3T1_9ACTN</name>
<feature type="transmembrane region" description="Helical" evidence="6">
    <location>
        <begin position="554"/>
        <end position="573"/>
    </location>
</feature>
<protein>
    <submittedName>
        <fullName evidence="8">MFS transporter</fullName>
    </submittedName>
</protein>
<evidence type="ECO:0000256" key="1">
    <source>
        <dbReference type="ARBA" id="ARBA00004429"/>
    </source>
</evidence>
<feature type="transmembrane region" description="Helical" evidence="6">
    <location>
        <begin position="209"/>
        <end position="228"/>
    </location>
</feature>
<dbReference type="GO" id="GO:0005886">
    <property type="term" value="C:plasma membrane"/>
    <property type="evidence" value="ECO:0007669"/>
    <property type="project" value="UniProtKB-SubCell"/>
</dbReference>
<feature type="transmembrane region" description="Helical" evidence="6">
    <location>
        <begin position="182"/>
        <end position="202"/>
    </location>
</feature>
<feature type="domain" description="Major facilitator superfamily (MFS) profile" evidence="7">
    <location>
        <begin position="25"/>
        <end position="577"/>
    </location>
</feature>
<dbReference type="InterPro" id="IPR036259">
    <property type="entry name" value="MFS_trans_sf"/>
</dbReference>
<keyword evidence="2" id="KW-0813">Transport</keyword>
<feature type="transmembrane region" description="Helical" evidence="6">
    <location>
        <begin position="396"/>
        <end position="418"/>
    </location>
</feature>
<feature type="transmembrane region" description="Helical" evidence="6">
    <location>
        <begin position="153"/>
        <end position="176"/>
    </location>
</feature>
<feature type="transmembrane region" description="Helical" evidence="6">
    <location>
        <begin position="64"/>
        <end position="82"/>
    </location>
</feature>
<dbReference type="EMBL" id="JAAGWG010000018">
    <property type="protein sequence ID" value="NEK86638.1"/>
    <property type="molecule type" value="Genomic_DNA"/>
</dbReference>
<gene>
    <name evidence="8" type="ORF">GCU60_12865</name>
</gene>
<feature type="transmembrane region" description="Helical" evidence="6">
    <location>
        <begin position="491"/>
        <end position="512"/>
    </location>
</feature>
<feature type="transmembrane region" description="Helical" evidence="6">
    <location>
        <begin position="456"/>
        <end position="479"/>
    </location>
</feature>
<feature type="transmembrane region" description="Helical" evidence="6">
    <location>
        <begin position="360"/>
        <end position="384"/>
    </location>
</feature>
<evidence type="ECO:0000256" key="4">
    <source>
        <dbReference type="ARBA" id="ARBA00022989"/>
    </source>
</evidence>
<feature type="transmembrane region" description="Helical" evidence="6">
    <location>
        <begin position="248"/>
        <end position="272"/>
    </location>
</feature>
<dbReference type="GO" id="GO:0022857">
    <property type="term" value="F:transmembrane transporter activity"/>
    <property type="evidence" value="ECO:0007669"/>
    <property type="project" value="InterPro"/>
</dbReference>
<dbReference type="Proteomes" id="UP000479241">
    <property type="component" value="Unassembled WGS sequence"/>
</dbReference>
<dbReference type="AlphaFoldDB" id="A0A6L9W3T1"/>
<keyword evidence="4 6" id="KW-1133">Transmembrane helix</keyword>
<comment type="caution">
    <text evidence="8">The sequence shown here is derived from an EMBL/GenBank/DDBJ whole genome shotgun (WGS) entry which is preliminary data.</text>
</comment>
<dbReference type="PANTHER" id="PTHR23501:SF191">
    <property type="entry name" value="VACUOLAR BASIC AMINO ACID TRANSPORTER 4"/>
    <property type="match status" value="1"/>
</dbReference>
<evidence type="ECO:0000256" key="3">
    <source>
        <dbReference type="ARBA" id="ARBA00022692"/>
    </source>
</evidence>
<dbReference type="PROSITE" id="PS50850">
    <property type="entry name" value="MFS"/>
    <property type="match status" value="1"/>
</dbReference>
<feature type="transmembrane region" description="Helical" evidence="6">
    <location>
        <begin position="425"/>
        <end position="444"/>
    </location>
</feature>